<dbReference type="EMBL" id="CARXXK010000001">
    <property type="protein sequence ID" value="CAI6342773.1"/>
    <property type="molecule type" value="Genomic_DNA"/>
</dbReference>
<organism evidence="2 3">
    <name type="scientific">Macrosiphum euphorbiae</name>
    <name type="common">potato aphid</name>
    <dbReference type="NCBI Taxonomy" id="13131"/>
    <lineage>
        <taxon>Eukaryota</taxon>
        <taxon>Metazoa</taxon>
        <taxon>Ecdysozoa</taxon>
        <taxon>Arthropoda</taxon>
        <taxon>Hexapoda</taxon>
        <taxon>Insecta</taxon>
        <taxon>Pterygota</taxon>
        <taxon>Neoptera</taxon>
        <taxon>Paraneoptera</taxon>
        <taxon>Hemiptera</taxon>
        <taxon>Sternorrhyncha</taxon>
        <taxon>Aphidomorpha</taxon>
        <taxon>Aphidoidea</taxon>
        <taxon>Aphididae</taxon>
        <taxon>Macrosiphini</taxon>
        <taxon>Macrosiphum</taxon>
    </lineage>
</organism>
<gene>
    <name evidence="2" type="ORF">MEUPH1_LOCUS124</name>
</gene>
<protein>
    <recommendedName>
        <fullName evidence="1">PRELI/MSF1 domain-containing protein</fullName>
    </recommendedName>
</protein>
<comment type="caution">
    <text evidence="2">The sequence shown here is derived from an EMBL/GenBank/DDBJ whole genome shotgun (WGS) entry which is preliminary data.</text>
</comment>
<evidence type="ECO:0000313" key="2">
    <source>
        <dbReference type="EMBL" id="CAI6342773.1"/>
    </source>
</evidence>
<keyword evidence="3" id="KW-1185">Reference proteome</keyword>
<evidence type="ECO:0000259" key="1">
    <source>
        <dbReference type="Pfam" id="PF04707"/>
    </source>
</evidence>
<dbReference type="AlphaFoldDB" id="A0AAV0VEW2"/>
<accession>A0AAV0VEW2</accession>
<evidence type="ECO:0000313" key="3">
    <source>
        <dbReference type="Proteomes" id="UP001160148"/>
    </source>
</evidence>
<proteinExistence type="predicted"/>
<feature type="domain" description="PRELI/MSF1" evidence="1">
    <location>
        <begin position="24"/>
        <end position="152"/>
    </location>
</feature>
<name>A0AAV0VEW2_9HEMI</name>
<dbReference type="Pfam" id="PF04707">
    <property type="entry name" value="PRELI"/>
    <property type="match status" value="1"/>
</dbReference>
<reference evidence="2 3" key="1">
    <citation type="submission" date="2023-01" db="EMBL/GenBank/DDBJ databases">
        <authorList>
            <person name="Whitehead M."/>
        </authorList>
    </citation>
    <scope>NUCLEOTIDE SEQUENCE [LARGE SCALE GENOMIC DNA]</scope>
</reference>
<dbReference type="Proteomes" id="UP001160148">
    <property type="component" value="Unassembled WGS sequence"/>
</dbReference>
<sequence>MVLTVSLVHIFQQPFQTIKTYYNQIRQKDDVVKISELIDAHIDEHGFEYTKHRLVCHNIIPQVLRRDQILHVPEILIEEECWYDEKGQKFWARTRNLSWSEIATLSNIITLSITPNPTWTKYEIDGITDFFGTQPHGVGYAVEYFLKKYTEKKLLEHIKIIDQECLKNSDILM</sequence>
<dbReference type="InterPro" id="IPR006797">
    <property type="entry name" value="PRELI/MSF1_dom"/>
</dbReference>